<accession>A0A558C274</accession>
<keyword evidence="1" id="KW-0732">Signal</keyword>
<name>A0A558C274_9BACT</name>
<feature type="signal peptide" evidence="1">
    <location>
        <begin position="1"/>
        <end position="18"/>
    </location>
</feature>
<evidence type="ECO:0000256" key="1">
    <source>
        <dbReference type="SAM" id="SignalP"/>
    </source>
</evidence>
<sequence length="149" mass="16932">MKGVLLLILALCTKPVFGQSIVGFWQADDTTVAAGYKAHYIFSANKKFTYNVNEEDGLSRIRTIGGRYSIKGTMLLLTPEYTVELVGGTLERSHIVTGHDSWSIENTHQKTYKITKPVAQETIFKLIKRKKGWCLLLDTWPYYRIKGTK</sequence>
<dbReference type="Proteomes" id="UP000317624">
    <property type="component" value="Unassembled WGS sequence"/>
</dbReference>
<feature type="chain" id="PRO_5022193616" description="DUF4488 domain-containing protein" evidence="1">
    <location>
        <begin position="19"/>
        <end position="149"/>
    </location>
</feature>
<keyword evidence="3" id="KW-1185">Reference proteome</keyword>
<evidence type="ECO:0000313" key="3">
    <source>
        <dbReference type="Proteomes" id="UP000317624"/>
    </source>
</evidence>
<evidence type="ECO:0008006" key="4">
    <source>
        <dbReference type="Google" id="ProtNLM"/>
    </source>
</evidence>
<dbReference type="RefSeq" id="WP_144843606.1">
    <property type="nucleotide sequence ID" value="NZ_VMRJ01000001.1"/>
</dbReference>
<evidence type="ECO:0000313" key="2">
    <source>
        <dbReference type="EMBL" id="TVT42893.1"/>
    </source>
</evidence>
<comment type="caution">
    <text evidence="2">The sequence shown here is derived from an EMBL/GenBank/DDBJ whole genome shotgun (WGS) entry which is preliminary data.</text>
</comment>
<protein>
    <recommendedName>
        <fullName evidence="4">DUF4488 domain-containing protein</fullName>
    </recommendedName>
</protein>
<dbReference type="OrthoDB" id="769026at2"/>
<reference evidence="2 3" key="1">
    <citation type="submission" date="2019-07" db="EMBL/GenBank/DDBJ databases">
        <title>Hymenobacter sp. straun FUR1 Genome sequencing and assembly.</title>
        <authorList>
            <person name="Chhetri G."/>
        </authorList>
    </citation>
    <scope>NUCLEOTIDE SEQUENCE [LARGE SCALE GENOMIC DNA]</scope>
    <source>
        <strain evidence="2 3">Fur1</strain>
    </source>
</reference>
<organism evidence="2 3">
    <name type="scientific">Hymenobacter setariae</name>
    <dbReference type="NCBI Taxonomy" id="2594794"/>
    <lineage>
        <taxon>Bacteria</taxon>
        <taxon>Pseudomonadati</taxon>
        <taxon>Bacteroidota</taxon>
        <taxon>Cytophagia</taxon>
        <taxon>Cytophagales</taxon>
        <taxon>Hymenobacteraceae</taxon>
        <taxon>Hymenobacter</taxon>
    </lineage>
</organism>
<gene>
    <name evidence="2" type="ORF">FNT36_02025</name>
</gene>
<proteinExistence type="predicted"/>
<dbReference type="EMBL" id="VMRJ01000001">
    <property type="protein sequence ID" value="TVT42893.1"/>
    <property type="molecule type" value="Genomic_DNA"/>
</dbReference>
<dbReference type="AlphaFoldDB" id="A0A558C274"/>